<protein>
    <recommendedName>
        <fullName evidence="2">EF-hand domain-containing protein</fullName>
    </recommendedName>
</protein>
<dbReference type="RefSeq" id="XP_014259550.1">
    <property type="nucleotide sequence ID" value="XM_014404064.1"/>
</dbReference>
<feature type="compositionally biased region" description="Basic and acidic residues" evidence="1">
    <location>
        <begin position="100"/>
        <end position="112"/>
    </location>
</feature>
<feature type="region of interest" description="Disordered" evidence="1">
    <location>
        <begin position="100"/>
        <end position="119"/>
    </location>
</feature>
<dbReference type="Proteomes" id="UP000494040">
    <property type="component" value="Unassembled WGS sequence"/>
</dbReference>
<evidence type="ECO:0000259" key="2">
    <source>
        <dbReference type="PROSITE" id="PS50222"/>
    </source>
</evidence>
<dbReference type="InterPro" id="IPR011992">
    <property type="entry name" value="EF-hand-dom_pair"/>
</dbReference>
<dbReference type="KEGG" id="clec:106672540"/>
<proteinExistence type="predicted"/>
<dbReference type="SUPFAM" id="SSF47473">
    <property type="entry name" value="EF-hand"/>
    <property type="match status" value="2"/>
</dbReference>
<dbReference type="OrthoDB" id="6596455at2759"/>
<dbReference type="GO" id="GO:0005509">
    <property type="term" value="F:calcium ion binding"/>
    <property type="evidence" value="ECO:0007669"/>
    <property type="project" value="InterPro"/>
</dbReference>
<evidence type="ECO:0000256" key="1">
    <source>
        <dbReference type="SAM" id="MobiDB-lite"/>
    </source>
</evidence>
<dbReference type="Pfam" id="PF13833">
    <property type="entry name" value="EF-hand_8"/>
    <property type="match status" value="1"/>
</dbReference>
<dbReference type="AlphaFoldDB" id="A0A8I6SAE3"/>
<feature type="domain" description="EF-hand" evidence="2">
    <location>
        <begin position="417"/>
        <end position="452"/>
    </location>
</feature>
<dbReference type="EnsemblMetazoa" id="XM_014404064.1">
    <property type="protein sequence ID" value="XP_014259550.1"/>
    <property type="gene ID" value="LOC106672540"/>
</dbReference>
<dbReference type="InterPro" id="IPR002048">
    <property type="entry name" value="EF_hand_dom"/>
</dbReference>
<reference evidence="3" key="1">
    <citation type="submission" date="2022-01" db="UniProtKB">
        <authorList>
            <consortium name="EnsemblMetazoa"/>
        </authorList>
    </citation>
    <scope>IDENTIFICATION</scope>
</reference>
<accession>A0A8I6SAE3</accession>
<dbReference type="InterPro" id="IPR052603">
    <property type="entry name" value="EFCB6"/>
</dbReference>
<evidence type="ECO:0000313" key="3">
    <source>
        <dbReference type="EnsemblMetazoa" id="XP_014259550.1"/>
    </source>
</evidence>
<dbReference type="Gene3D" id="1.10.238.10">
    <property type="entry name" value="EF-hand"/>
    <property type="match status" value="2"/>
</dbReference>
<dbReference type="PANTHER" id="PTHR20875">
    <property type="entry name" value="EF-HAND CALCIUM-BINDING DOMAIN-CONTAINING PROTEIN 6-RELATED"/>
    <property type="match status" value="1"/>
</dbReference>
<evidence type="ECO:0000313" key="4">
    <source>
        <dbReference type="Proteomes" id="UP000494040"/>
    </source>
</evidence>
<organism evidence="3 4">
    <name type="scientific">Cimex lectularius</name>
    <name type="common">Bed bug</name>
    <name type="synonym">Acanthia lectularia</name>
    <dbReference type="NCBI Taxonomy" id="79782"/>
    <lineage>
        <taxon>Eukaryota</taxon>
        <taxon>Metazoa</taxon>
        <taxon>Ecdysozoa</taxon>
        <taxon>Arthropoda</taxon>
        <taxon>Hexapoda</taxon>
        <taxon>Insecta</taxon>
        <taxon>Pterygota</taxon>
        <taxon>Neoptera</taxon>
        <taxon>Paraneoptera</taxon>
        <taxon>Hemiptera</taxon>
        <taxon>Heteroptera</taxon>
        <taxon>Panheteroptera</taxon>
        <taxon>Cimicomorpha</taxon>
        <taxon>Cimicidae</taxon>
        <taxon>Cimex</taxon>
    </lineage>
</organism>
<sequence length="731" mass="85351">MDEGVGDCEVRGSYDIWHSLKRIQAATYRTGFNFWDIFRDLEPPGKRITAEHRFLSVLCGPLKHIIGLTDEEILNIAAFFRTSDGRVDFDQFCRTIHDSDPPEEQVGKKMEAEDPYTTKSLKPKSERHLQVILTKMACEIEKPYVLRPYFQEYQDVKKSSGLISRSGFFRILDFLGIHLSDDERELILSKYSFASHNIKYAAFLKDLIAIKEHLKDRGMLDTSGKLLPIYKSQYPNVEFPMLPTPDMHAAEIDWNRIGLSRARTDPKFPWKEVLVLAFARLKQHIKFEKINLCDYFLRRDPRGTGKIPTLHFRQALEWIKYSRKTLTDLHLSQHEKSLITSLYIDPEESDRFLWHPFVKDVYEDMNMEEVANWPPTPLTTPPDMMIDRLPRIPYPESAPAILPKKEFFEEFYKKVIDRDANIHALLRARDSKKDGTVTLMEFAEAMKRYHFLFSEEELMYFLHKYGIGEEQINYEKLAEDFPLRIEKKNLGYGVQQNEEKEMERERAAAKEQEFMENNIVEILAKIKRIIICSHVKLEHELKNLDEEKSGVLPWFVFLSTLENNGISLSDPEKNCLRQVFHKDGDANFIEYGLFYPTVDEGSNVPCLSRMPLHEAMRYEKEKVAKQPHEFVNFADRVRISQAVKKLSRKVTLGNYDLFKAEDVNNTGVVDKQTFLHILFQLGVLHLISLAEADSIMKGFGYEINNKLYIDYQDFLNALDIVLRTEKAALRL</sequence>
<name>A0A8I6SAE3_CIMLE</name>
<dbReference type="OMA" id="YANRENH"/>
<dbReference type="PANTHER" id="PTHR20875:SF0">
    <property type="entry name" value="GH12158P"/>
    <property type="match status" value="1"/>
</dbReference>
<keyword evidence="4" id="KW-1185">Reference proteome</keyword>
<dbReference type="GeneID" id="106672540"/>
<dbReference type="PROSITE" id="PS50222">
    <property type="entry name" value="EF_HAND_2"/>
    <property type="match status" value="1"/>
</dbReference>